<dbReference type="AlphaFoldDB" id="A0A432WE26"/>
<evidence type="ECO:0000313" key="1">
    <source>
        <dbReference type="EMBL" id="RUO31147.1"/>
    </source>
</evidence>
<reference evidence="1 2" key="1">
    <citation type="journal article" date="2011" name="Front. Microbiol.">
        <title>Genomic signatures of strain selection and enhancement in Bacillus atrophaeus var. globigii, a historical biowarfare simulant.</title>
        <authorList>
            <person name="Gibbons H.S."/>
            <person name="Broomall S.M."/>
            <person name="McNew L.A."/>
            <person name="Daligault H."/>
            <person name="Chapman C."/>
            <person name="Bruce D."/>
            <person name="Karavis M."/>
            <person name="Krepps M."/>
            <person name="McGregor P.A."/>
            <person name="Hong C."/>
            <person name="Park K.H."/>
            <person name="Akmal A."/>
            <person name="Feldman A."/>
            <person name="Lin J.S."/>
            <person name="Chang W.E."/>
            <person name="Higgs B.W."/>
            <person name="Demirev P."/>
            <person name="Lindquist J."/>
            <person name="Liem A."/>
            <person name="Fochler E."/>
            <person name="Read T.D."/>
            <person name="Tapia R."/>
            <person name="Johnson S."/>
            <person name="Bishop-Lilly K.A."/>
            <person name="Detter C."/>
            <person name="Han C."/>
            <person name="Sozhamannan S."/>
            <person name="Rosenzweig C.N."/>
            <person name="Skowronski E.W."/>
        </authorList>
    </citation>
    <scope>NUCLEOTIDE SEQUENCE [LARGE SCALE GENOMIC DNA]</scope>
    <source>
        <strain evidence="1 2">Y4G10-17</strain>
    </source>
</reference>
<sequence length="202" mass="23632">MKKAEMIKYLKSKYKAEKFGSDWEFTLKDSDSDEGELAVMVGLSGTPQRQLLLALPSMNVPWHRKLYLELFQGKDGFVRPFSVGKQYHYYSDSGILEEEHIDMMIDYCFEWFKEQIQPDVIAANITQCYEKNVCLPPARWQFTHIIACVLKGDVEKLQSYLDAFKRGDRMEFIPIIQQEYFERAIPLAEKYRSGELVSPVDF</sequence>
<gene>
    <name evidence="1" type="ORF">CWE14_11675</name>
</gene>
<dbReference type="Proteomes" id="UP000287823">
    <property type="component" value="Unassembled WGS sequence"/>
</dbReference>
<accession>A0A432WE26</accession>
<evidence type="ECO:0000313" key="2">
    <source>
        <dbReference type="Proteomes" id="UP000287823"/>
    </source>
</evidence>
<evidence type="ECO:0008006" key="3">
    <source>
        <dbReference type="Google" id="ProtNLM"/>
    </source>
</evidence>
<proteinExistence type="predicted"/>
<dbReference type="RefSeq" id="WP_126799526.1">
    <property type="nucleotide sequence ID" value="NZ_PIPO01000005.1"/>
</dbReference>
<comment type="caution">
    <text evidence="1">The sequence shown here is derived from an EMBL/GenBank/DDBJ whole genome shotgun (WGS) entry which is preliminary data.</text>
</comment>
<dbReference type="Pfam" id="PF22499">
    <property type="entry name" value="DUF6990"/>
    <property type="match status" value="1"/>
</dbReference>
<dbReference type="EMBL" id="PIPO01000005">
    <property type="protein sequence ID" value="RUO31147.1"/>
    <property type="molecule type" value="Genomic_DNA"/>
</dbReference>
<name>A0A432WE26_9GAMM</name>
<keyword evidence="2" id="KW-1185">Reference proteome</keyword>
<organism evidence="1 2">
    <name type="scientific">Aliidiomarina soli</name>
    <dbReference type="NCBI Taxonomy" id="1928574"/>
    <lineage>
        <taxon>Bacteria</taxon>
        <taxon>Pseudomonadati</taxon>
        <taxon>Pseudomonadota</taxon>
        <taxon>Gammaproteobacteria</taxon>
        <taxon>Alteromonadales</taxon>
        <taxon>Idiomarinaceae</taxon>
        <taxon>Aliidiomarina</taxon>
    </lineage>
</organism>
<protein>
    <recommendedName>
        <fullName evidence="3">DUF4304 domain-containing protein</fullName>
    </recommendedName>
</protein>
<dbReference type="InterPro" id="IPR054259">
    <property type="entry name" value="DUF6990"/>
</dbReference>